<name>A0A1S1RGZ4_9ACTN</name>
<evidence type="ECO:0000313" key="10">
    <source>
        <dbReference type="EMBL" id="OHV45021.1"/>
    </source>
</evidence>
<evidence type="ECO:0000313" key="11">
    <source>
        <dbReference type="Proteomes" id="UP000179769"/>
    </source>
</evidence>
<dbReference type="InterPro" id="IPR001915">
    <property type="entry name" value="Peptidase_M48"/>
</dbReference>
<comment type="similarity">
    <text evidence="6">Belongs to the peptidase M48 family.</text>
</comment>
<evidence type="ECO:0000256" key="8">
    <source>
        <dbReference type="SAM" id="Phobius"/>
    </source>
</evidence>
<keyword evidence="8" id="KW-0812">Transmembrane</keyword>
<evidence type="ECO:0000256" key="2">
    <source>
        <dbReference type="ARBA" id="ARBA00022723"/>
    </source>
</evidence>
<dbReference type="AlphaFoldDB" id="A0A1S1RGZ4"/>
<dbReference type="EMBL" id="MAXA01000014">
    <property type="protein sequence ID" value="OHV45021.1"/>
    <property type="molecule type" value="Genomic_DNA"/>
</dbReference>
<dbReference type="PANTHER" id="PTHR34978:SF3">
    <property type="entry name" value="SLR0241 PROTEIN"/>
    <property type="match status" value="1"/>
</dbReference>
<dbReference type="Proteomes" id="UP000179769">
    <property type="component" value="Unassembled WGS sequence"/>
</dbReference>
<dbReference type="GO" id="GO:0004222">
    <property type="term" value="F:metalloendopeptidase activity"/>
    <property type="evidence" value="ECO:0007669"/>
    <property type="project" value="InterPro"/>
</dbReference>
<evidence type="ECO:0000256" key="6">
    <source>
        <dbReference type="RuleBase" id="RU003983"/>
    </source>
</evidence>
<feature type="region of interest" description="Disordered" evidence="7">
    <location>
        <begin position="289"/>
        <end position="328"/>
    </location>
</feature>
<evidence type="ECO:0000256" key="4">
    <source>
        <dbReference type="ARBA" id="ARBA00022833"/>
    </source>
</evidence>
<protein>
    <submittedName>
        <fullName evidence="10">Peptidase M48</fullName>
    </submittedName>
</protein>
<organism evidence="10 11">
    <name type="scientific">Parafrankia soli</name>
    <dbReference type="NCBI Taxonomy" id="2599596"/>
    <lineage>
        <taxon>Bacteria</taxon>
        <taxon>Bacillati</taxon>
        <taxon>Actinomycetota</taxon>
        <taxon>Actinomycetes</taxon>
        <taxon>Frankiales</taxon>
        <taxon>Frankiaceae</taxon>
        <taxon>Parafrankia</taxon>
    </lineage>
</organism>
<dbReference type="RefSeq" id="WP_071059711.1">
    <property type="nucleotide sequence ID" value="NZ_MAXA01000014.1"/>
</dbReference>
<feature type="transmembrane region" description="Helical" evidence="8">
    <location>
        <begin position="91"/>
        <end position="114"/>
    </location>
</feature>
<dbReference type="Pfam" id="PF01435">
    <property type="entry name" value="Peptidase_M48"/>
    <property type="match status" value="1"/>
</dbReference>
<reference evidence="11" key="1">
    <citation type="submission" date="2016-07" db="EMBL/GenBank/DDBJ databases">
        <title>Frankia sp. NRRL B-16219 Genome sequencing.</title>
        <authorList>
            <person name="Ghodhbane-Gtari F."/>
            <person name="Swanson E."/>
            <person name="Gueddou A."/>
            <person name="Louati M."/>
            <person name="Nouioui I."/>
            <person name="Hezbri K."/>
            <person name="Abebe-Akele F."/>
            <person name="Simpson S."/>
            <person name="Morris K."/>
            <person name="Thomas K."/>
            <person name="Gtari M."/>
            <person name="Tisa L.S."/>
        </authorList>
    </citation>
    <scope>NUCLEOTIDE SEQUENCE [LARGE SCALE GENOMIC DNA]</scope>
    <source>
        <strain evidence="11">NRRL B-16219</strain>
    </source>
</reference>
<keyword evidence="1 6" id="KW-0645">Protease</keyword>
<comment type="caution">
    <text evidence="10">The sequence shown here is derived from an EMBL/GenBank/DDBJ whole genome shotgun (WGS) entry which is preliminary data.</text>
</comment>
<dbReference type="OrthoDB" id="9785340at2"/>
<keyword evidence="3 6" id="KW-0378">Hydrolase</keyword>
<feature type="region of interest" description="Disordered" evidence="7">
    <location>
        <begin position="130"/>
        <end position="158"/>
    </location>
</feature>
<evidence type="ECO:0000256" key="5">
    <source>
        <dbReference type="ARBA" id="ARBA00023049"/>
    </source>
</evidence>
<dbReference type="InterPro" id="IPR052173">
    <property type="entry name" value="Beta-lactam_resp_regulator"/>
</dbReference>
<keyword evidence="11" id="KW-1185">Reference proteome</keyword>
<comment type="cofactor">
    <cofactor evidence="6">
        <name>Zn(2+)</name>
        <dbReference type="ChEBI" id="CHEBI:29105"/>
    </cofactor>
    <text evidence="6">Binds 1 zinc ion per subunit.</text>
</comment>
<accession>A0A1S1RGZ4</accession>
<gene>
    <name evidence="10" type="ORF">BBK14_09640</name>
</gene>
<dbReference type="GO" id="GO:0006508">
    <property type="term" value="P:proteolysis"/>
    <property type="evidence" value="ECO:0007669"/>
    <property type="project" value="UniProtKB-KW"/>
</dbReference>
<evidence type="ECO:0000259" key="9">
    <source>
        <dbReference type="Pfam" id="PF01435"/>
    </source>
</evidence>
<evidence type="ECO:0000256" key="1">
    <source>
        <dbReference type="ARBA" id="ARBA00022670"/>
    </source>
</evidence>
<keyword evidence="5 6" id="KW-0482">Metalloprotease</keyword>
<keyword evidence="2" id="KW-0479">Metal-binding</keyword>
<feature type="transmembrane region" description="Helical" evidence="8">
    <location>
        <begin position="384"/>
        <end position="406"/>
    </location>
</feature>
<evidence type="ECO:0000256" key="3">
    <source>
        <dbReference type="ARBA" id="ARBA00022801"/>
    </source>
</evidence>
<feature type="transmembrane region" description="Helical" evidence="8">
    <location>
        <begin position="34"/>
        <end position="60"/>
    </location>
</feature>
<proteinExistence type="inferred from homology"/>
<sequence length="407" mass="42104">MTTAALLALFAGALAWPVPRLLAAARWPHRCPRAAIVLWQAIGLAGGVSALLAAAAFTVAPLSQGIPSALADHASNLLAGEPLVGLGRTNLVGLAIAAALAARLFGVLAMSTAATLRERHRHRHLVDLAGHRHRHRGHDPGDPGSPGSPGEHGEHGTGCRLCEHRDRAGTRLRILDHPVAVAYCVPGVRHARVVVSAGLLRTLTPEELDAVLAHEEAHVSGRHDLVIQPFVAWERTFPFLRPAREATAAVSLLVEMLADDAAARRTSGRTLARALARLGVTRAAVPAGTLSVTGPDLPNQRPPTTGTSPSAPANGSVPPFAPASLGPASTPESPAVLGVAGVGRLAAVAAAVATDRTDPARNASVRTPVVARIARLLDPPTVPIWLPGTAYLTAAVVFLTPVILLLT</sequence>
<keyword evidence="4 6" id="KW-0862">Zinc</keyword>
<feature type="domain" description="Peptidase M48" evidence="9">
    <location>
        <begin position="175"/>
        <end position="225"/>
    </location>
</feature>
<dbReference type="PANTHER" id="PTHR34978">
    <property type="entry name" value="POSSIBLE SENSOR-TRANSDUCER PROTEIN BLAR"/>
    <property type="match status" value="1"/>
</dbReference>
<dbReference type="CDD" id="cd07326">
    <property type="entry name" value="M56_BlaR1_MecR1_like"/>
    <property type="match status" value="1"/>
</dbReference>
<feature type="compositionally biased region" description="Low complexity" evidence="7">
    <location>
        <begin position="302"/>
        <end position="313"/>
    </location>
</feature>
<keyword evidence="8" id="KW-1133">Transmembrane helix</keyword>
<evidence type="ECO:0000256" key="7">
    <source>
        <dbReference type="SAM" id="MobiDB-lite"/>
    </source>
</evidence>
<keyword evidence="8" id="KW-0472">Membrane</keyword>
<dbReference type="Gene3D" id="3.30.2010.10">
    <property type="entry name" value="Metalloproteases ('zincins'), catalytic domain"/>
    <property type="match status" value="1"/>
</dbReference>
<dbReference type="GO" id="GO:0046872">
    <property type="term" value="F:metal ion binding"/>
    <property type="evidence" value="ECO:0007669"/>
    <property type="project" value="UniProtKB-KW"/>
</dbReference>